<accession>A0A7C4QQV3</accession>
<comment type="caution">
    <text evidence="2">The sequence shown here is derived from an EMBL/GenBank/DDBJ whole genome shotgun (WGS) entry which is preliminary data.</text>
</comment>
<keyword evidence="1" id="KW-0732">Signal</keyword>
<protein>
    <submittedName>
        <fullName evidence="2">ABC transporter substrate-binding protein</fullName>
    </submittedName>
</protein>
<dbReference type="SUPFAM" id="SSF53850">
    <property type="entry name" value="Periplasmic binding protein-like II"/>
    <property type="match status" value="1"/>
</dbReference>
<name>A0A7C4QQV3_9PLAN</name>
<dbReference type="PANTHER" id="PTHR30006:SF24">
    <property type="entry name" value="SLL0237 PROTEIN"/>
    <property type="match status" value="1"/>
</dbReference>
<gene>
    <name evidence="2" type="ORF">ENS64_14550</name>
</gene>
<dbReference type="AlphaFoldDB" id="A0A7C4QQV3"/>
<evidence type="ECO:0000256" key="1">
    <source>
        <dbReference type="ARBA" id="ARBA00022729"/>
    </source>
</evidence>
<dbReference type="Gene3D" id="3.40.190.10">
    <property type="entry name" value="Periplasmic binding protein-like II"/>
    <property type="match status" value="2"/>
</dbReference>
<dbReference type="Pfam" id="PF13531">
    <property type="entry name" value="SBP_bac_11"/>
    <property type="match status" value="1"/>
</dbReference>
<evidence type="ECO:0000313" key="2">
    <source>
        <dbReference type="EMBL" id="HGT40463.1"/>
    </source>
</evidence>
<dbReference type="PANTHER" id="PTHR30006">
    <property type="entry name" value="THIAMINE-BINDING PERIPLASMIC PROTEIN-RELATED"/>
    <property type="match status" value="1"/>
</dbReference>
<sequence length="315" mass="35680">MRGRDSRLVVYCAHDAVFAEEILRDFERRTGIPLDIRFDTEATKSLGLVNLIRRERNHPRCDVFWNNELLGTVELAQEGLLEPYQGSGWSRLPERFRDPDGYWVGFGARLRVWIVNTTALPADEEAILTAFDLETGRGAIAMPMFGTTLTHYAALHRAWGLDRLRDWHREVRRRGLREVAGNAHVKDLVASGHCDFGWTDTDDVFVALDAHAPVDLLPIRIDGKTLAIPNTAAIVRGTRQRAAAERLIDFLASAETELALARSRARQIPLGAVDEARLPTEVRRLQTWAEDSLDLRELVADRRAVLTWLRAEYVP</sequence>
<reference evidence="2" key="1">
    <citation type="journal article" date="2020" name="mSystems">
        <title>Genome- and Community-Level Interaction Insights into Carbon Utilization and Element Cycling Functions of Hydrothermarchaeota in Hydrothermal Sediment.</title>
        <authorList>
            <person name="Zhou Z."/>
            <person name="Liu Y."/>
            <person name="Xu W."/>
            <person name="Pan J."/>
            <person name="Luo Z.H."/>
            <person name="Li M."/>
        </authorList>
    </citation>
    <scope>NUCLEOTIDE SEQUENCE [LARGE SCALE GENOMIC DNA]</scope>
    <source>
        <strain evidence="2">SpSt-508</strain>
    </source>
</reference>
<organism evidence="2">
    <name type="scientific">Schlesneria paludicola</name>
    <dbReference type="NCBI Taxonomy" id="360056"/>
    <lineage>
        <taxon>Bacteria</taxon>
        <taxon>Pseudomonadati</taxon>
        <taxon>Planctomycetota</taxon>
        <taxon>Planctomycetia</taxon>
        <taxon>Planctomycetales</taxon>
        <taxon>Planctomycetaceae</taxon>
        <taxon>Schlesneria</taxon>
    </lineage>
</organism>
<dbReference type="EMBL" id="DSVQ01000016">
    <property type="protein sequence ID" value="HGT40463.1"/>
    <property type="molecule type" value="Genomic_DNA"/>
</dbReference>
<proteinExistence type="predicted"/>